<comment type="cofactor">
    <cofactor evidence="2">
        <name>Mn(2+)</name>
        <dbReference type="ChEBI" id="CHEBI:29035"/>
    </cofactor>
    <text evidence="2">The Mn(2+) ion enhances activity.</text>
</comment>
<feature type="binding site" evidence="2">
    <location>
        <position position="165"/>
    </location>
    <ligand>
        <name>Mn(2+)</name>
        <dbReference type="ChEBI" id="CHEBI:29035"/>
        <label>2</label>
    </ligand>
</feature>
<dbReference type="Gene3D" id="3.30.70.360">
    <property type="match status" value="1"/>
</dbReference>
<dbReference type="Gene3D" id="3.40.630.10">
    <property type="entry name" value="Zn peptidases"/>
    <property type="match status" value="1"/>
</dbReference>
<organism evidence="4 5">
    <name type="scientific">Clostridium botulinum</name>
    <dbReference type="NCBI Taxonomy" id="1491"/>
    <lineage>
        <taxon>Bacteria</taxon>
        <taxon>Bacillati</taxon>
        <taxon>Bacillota</taxon>
        <taxon>Clostridia</taxon>
        <taxon>Eubacteriales</taxon>
        <taxon>Clostridiaceae</taxon>
        <taxon>Clostridium</taxon>
    </lineage>
</organism>
<feature type="binding site" evidence="2">
    <location>
        <position position="365"/>
    </location>
    <ligand>
        <name>Mn(2+)</name>
        <dbReference type="ChEBI" id="CHEBI:29035"/>
        <label>2</label>
    </ligand>
</feature>
<protein>
    <submittedName>
        <fullName evidence="4">Amidohydrolase</fullName>
    </submittedName>
</protein>
<dbReference type="InterPro" id="IPR011650">
    <property type="entry name" value="Peptidase_M20_dimer"/>
</dbReference>
<dbReference type="Proteomes" id="UP000486903">
    <property type="component" value="Unassembled WGS sequence"/>
</dbReference>
<proteinExistence type="predicted"/>
<evidence type="ECO:0000259" key="3">
    <source>
        <dbReference type="Pfam" id="PF07687"/>
    </source>
</evidence>
<dbReference type="PANTHER" id="PTHR11014">
    <property type="entry name" value="PEPTIDASE M20 FAMILY MEMBER"/>
    <property type="match status" value="1"/>
</dbReference>
<dbReference type="PIRSF" id="PIRSF005962">
    <property type="entry name" value="Pept_M20D_amidohydro"/>
    <property type="match status" value="1"/>
</dbReference>
<dbReference type="PANTHER" id="PTHR11014:SF63">
    <property type="entry name" value="METALLOPEPTIDASE, PUTATIVE (AFU_ORTHOLOGUE AFUA_6G09600)-RELATED"/>
    <property type="match status" value="1"/>
</dbReference>
<dbReference type="GO" id="GO:0019877">
    <property type="term" value="P:diaminopimelate biosynthetic process"/>
    <property type="evidence" value="ECO:0007669"/>
    <property type="project" value="UniProtKB-ARBA"/>
</dbReference>
<name>A0A6B4JIF5_CLOBO</name>
<gene>
    <name evidence="4" type="ORF">FDG31_13425</name>
</gene>
<feature type="binding site" evidence="2">
    <location>
        <position position="103"/>
    </location>
    <ligand>
        <name>Mn(2+)</name>
        <dbReference type="ChEBI" id="CHEBI:29035"/>
        <label>2</label>
    </ligand>
</feature>
<feature type="binding site" evidence="2">
    <location>
        <position position="105"/>
    </location>
    <ligand>
        <name>Mn(2+)</name>
        <dbReference type="ChEBI" id="CHEBI:29035"/>
        <label>2</label>
    </ligand>
</feature>
<accession>A0A6B4JIF5</accession>
<keyword evidence="2" id="KW-0479">Metal-binding</keyword>
<dbReference type="SUPFAM" id="SSF53187">
    <property type="entry name" value="Zn-dependent exopeptidases"/>
    <property type="match status" value="1"/>
</dbReference>
<dbReference type="GO" id="GO:0046872">
    <property type="term" value="F:metal ion binding"/>
    <property type="evidence" value="ECO:0007669"/>
    <property type="project" value="UniProtKB-KW"/>
</dbReference>
<reference evidence="4 5" key="1">
    <citation type="submission" date="2019-04" db="EMBL/GenBank/DDBJ databases">
        <title>Genome sequencing of Clostridium botulinum Groups I-IV and Clostridium butyricum.</title>
        <authorList>
            <person name="Brunt J."/>
            <person name="Van Vliet A.H.M."/>
            <person name="Stringer S.C."/>
            <person name="Carter A.T."/>
            <person name="Peck M.W."/>
        </authorList>
    </citation>
    <scope>NUCLEOTIDE SEQUENCE [LARGE SCALE GENOMIC DNA]</scope>
    <source>
        <strain evidence="4 5">BL81</strain>
    </source>
</reference>
<evidence type="ECO:0000313" key="4">
    <source>
        <dbReference type="EMBL" id="NFV27155.1"/>
    </source>
</evidence>
<evidence type="ECO:0000256" key="1">
    <source>
        <dbReference type="ARBA" id="ARBA00022801"/>
    </source>
</evidence>
<dbReference type="RefSeq" id="WP_003370683.1">
    <property type="nucleotide sequence ID" value="NZ_JACBBA010000001.1"/>
</dbReference>
<dbReference type="GO" id="GO:0050118">
    <property type="term" value="F:N-acetyldiaminopimelate deacetylase activity"/>
    <property type="evidence" value="ECO:0007669"/>
    <property type="project" value="UniProtKB-ARBA"/>
</dbReference>
<dbReference type="NCBIfam" id="TIGR01891">
    <property type="entry name" value="amidohydrolases"/>
    <property type="match status" value="1"/>
</dbReference>
<dbReference type="FunFam" id="3.30.70.360:FF:000001">
    <property type="entry name" value="N-acetyldiaminopimelate deacetylase"/>
    <property type="match status" value="1"/>
</dbReference>
<evidence type="ECO:0000313" key="5">
    <source>
        <dbReference type="Proteomes" id="UP000486903"/>
    </source>
</evidence>
<sequence>MIDFKKEANDIKEELISIRRDIHEHPEVGFEVHRTSELIKNFLKAEGIEYREVSKTGVCGIIKGEKLGGNKTIAIRGDMDALPIQDMKSCEYSSKVNGKMHACGHDAHTTILLGVAKILNKYKSEFSGNIKLLFEPAEETVGGAQYMIQEGVLENPKVDYVLGLHVDENVGIGNIEVKKGVVNAASNPFKIKITGQGGHGAAPHTTIDPIVVASHIVVALQSIVSREISPVNPAVITIGTINGGTAQNIIPGEVTLSGIIRTMTKEDRLFASERLKEIVNGIALSSRAKAEIEIEESYPCLYNDDYMVELLRDSASNILKSENVLEQKAPHMGVESFAYFALERPGVFYFLGSGNKQKKTTEPAHSSLFNIDEDCIPLGVAIQCLTAFNYLTK</sequence>
<feature type="binding site" evidence="2">
    <location>
        <position position="139"/>
    </location>
    <ligand>
        <name>Mn(2+)</name>
        <dbReference type="ChEBI" id="CHEBI:29035"/>
        <label>2</label>
    </ligand>
</feature>
<comment type="caution">
    <text evidence="4">The sequence shown here is derived from an EMBL/GenBank/DDBJ whole genome shotgun (WGS) entry which is preliminary data.</text>
</comment>
<dbReference type="AlphaFoldDB" id="A0A6B4JIF5"/>
<dbReference type="SUPFAM" id="SSF55031">
    <property type="entry name" value="Bacterial exopeptidase dimerisation domain"/>
    <property type="match status" value="1"/>
</dbReference>
<keyword evidence="1 4" id="KW-0378">Hydrolase</keyword>
<dbReference type="InterPro" id="IPR036264">
    <property type="entry name" value="Bact_exopeptidase_dim_dom"/>
</dbReference>
<evidence type="ECO:0000256" key="2">
    <source>
        <dbReference type="PIRSR" id="PIRSR005962-1"/>
    </source>
</evidence>
<dbReference type="EMBL" id="SXFB01000011">
    <property type="protein sequence ID" value="NFV27155.1"/>
    <property type="molecule type" value="Genomic_DNA"/>
</dbReference>
<dbReference type="Pfam" id="PF07687">
    <property type="entry name" value="M20_dimer"/>
    <property type="match status" value="1"/>
</dbReference>
<dbReference type="Pfam" id="PF01546">
    <property type="entry name" value="Peptidase_M20"/>
    <property type="match status" value="1"/>
</dbReference>
<dbReference type="InterPro" id="IPR017439">
    <property type="entry name" value="Amidohydrolase"/>
</dbReference>
<dbReference type="InterPro" id="IPR002933">
    <property type="entry name" value="Peptidase_M20"/>
</dbReference>
<keyword evidence="2" id="KW-0464">Manganese</keyword>
<feature type="domain" description="Peptidase M20 dimerisation" evidence="3">
    <location>
        <begin position="189"/>
        <end position="282"/>
    </location>
</feature>